<comment type="similarity">
    <text evidence="1 6">Belongs to the XseB family.</text>
</comment>
<keyword evidence="3 6" id="KW-0540">Nuclease</keyword>
<feature type="coiled-coil region" evidence="7">
    <location>
        <begin position="9"/>
        <end position="73"/>
    </location>
</feature>
<keyword evidence="5 6" id="KW-0269">Exonuclease</keyword>
<dbReference type="Proteomes" id="UP000886857">
    <property type="component" value="Unassembled WGS sequence"/>
</dbReference>
<dbReference type="AlphaFoldDB" id="A0A9D1N9B9"/>
<dbReference type="SUPFAM" id="SSF116842">
    <property type="entry name" value="XseB-like"/>
    <property type="match status" value="1"/>
</dbReference>
<dbReference type="EMBL" id="DVOE01000008">
    <property type="protein sequence ID" value="HIU98335.1"/>
    <property type="molecule type" value="Genomic_DNA"/>
</dbReference>
<dbReference type="PANTHER" id="PTHR34137">
    <property type="entry name" value="EXODEOXYRIBONUCLEASE 7 SMALL SUBUNIT"/>
    <property type="match status" value="1"/>
</dbReference>
<dbReference type="HAMAP" id="MF_00337">
    <property type="entry name" value="Exonuc_7_S"/>
    <property type="match status" value="1"/>
</dbReference>
<comment type="caution">
    <text evidence="8">The sequence shown here is derived from an EMBL/GenBank/DDBJ whole genome shotgun (WGS) entry which is preliminary data.</text>
</comment>
<evidence type="ECO:0000256" key="4">
    <source>
        <dbReference type="ARBA" id="ARBA00022801"/>
    </source>
</evidence>
<dbReference type="GO" id="GO:0009318">
    <property type="term" value="C:exodeoxyribonuclease VII complex"/>
    <property type="evidence" value="ECO:0007669"/>
    <property type="project" value="UniProtKB-UniRule"/>
</dbReference>
<evidence type="ECO:0000256" key="7">
    <source>
        <dbReference type="SAM" id="Coils"/>
    </source>
</evidence>
<dbReference type="Pfam" id="PF02609">
    <property type="entry name" value="Exonuc_VII_S"/>
    <property type="match status" value="1"/>
</dbReference>
<reference evidence="8" key="2">
    <citation type="journal article" date="2021" name="PeerJ">
        <title>Extensive microbial diversity within the chicken gut microbiome revealed by metagenomics and culture.</title>
        <authorList>
            <person name="Gilroy R."/>
            <person name="Ravi A."/>
            <person name="Getino M."/>
            <person name="Pursley I."/>
            <person name="Horton D.L."/>
            <person name="Alikhan N.F."/>
            <person name="Baker D."/>
            <person name="Gharbi K."/>
            <person name="Hall N."/>
            <person name="Watson M."/>
            <person name="Adriaenssens E.M."/>
            <person name="Foster-Nyarko E."/>
            <person name="Jarju S."/>
            <person name="Secka A."/>
            <person name="Antonio M."/>
            <person name="Oren A."/>
            <person name="Chaudhuri R.R."/>
            <person name="La Ragione R."/>
            <person name="Hildebrand F."/>
            <person name="Pallen M.J."/>
        </authorList>
    </citation>
    <scope>NUCLEOTIDE SEQUENCE</scope>
    <source>
        <strain evidence="8">10406</strain>
    </source>
</reference>
<dbReference type="GO" id="GO:0006308">
    <property type="term" value="P:DNA catabolic process"/>
    <property type="evidence" value="ECO:0007669"/>
    <property type="project" value="UniProtKB-UniRule"/>
</dbReference>
<dbReference type="Gene3D" id="1.10.287.1040">
    <property type="entry name" value="Exonuclease VII, small subunit"/>
    <property type="match status" value="1"/>
</dbReference>
<proteinExistence type="inferred from homology"/>
<reference evidence="8" key="1">
    <citation type="submission" date="2020-10" db="EMBL/GenBank/DDBJ databases">
        <authorList>
            <person name="Gilroy R."/>
        </authorList>
    </citation>
    <scope>NUCLEOTIDE SEQUENCE</scope>
    <source>
        <strain evidence="8">10406</strain>
    </source>
</reference>
<evidence type="ECO:0000256" key="5">
    <source>
        <dbReference type="ARBA" id="ARBA00022839"/>
    </source>
</evidence>
<organism evidence="8 9">
    <name type="scientific">Candidatus Limadaptatus stercoripullorum</name>
    <dbReference type="NCBI Taxonomy" id="2840846"/>
    <lineage>
        <taxon>Bacteria</taxon>
        <taxon>Bacillati</taxon>
        <taxon>Bacillota</taxon>
        <taxon>Clostridia</taxon>
        <taxon>Eubacteriales</taxon>
        <taxon>Candidatus Limadaptatus</taxon>
    </lineage>
</organism>
<comment type="subcellular location">
    <subcellularLocation>
        <location evidence="6">Cytoplasm</location>
    </subcellularLocation>
</comment>
<dbReference type="InterPro" id="IPR037004">
    <property type="entry name" value="Exonuc_VII_ssu_sf"/>
</dbReference>
<dbReference type="InterPro" id="IPR003761">
    <property type="entry name" value="Exonuc_VII_S"/>
</dbReference>
<sequence length="82" mass="9010">MSGDGEKGIAKFEENLAALEATVRKLEGDIPLDEAVEAFERGIALSKACMQELNKEKGKLRELVDDLNKLTEEFDIDAAGRD</sequence>
<evidence type="ECO:0000256" key="6">
    <source>
        <dbReference type="HAMAP-Rule" id="MF_00337"/>
    </source>
</evidence>
<dbReference type="NCBIfam" id="TIGR01280">
    <property type="entry name" value="xseB"/>
    <property type="match status" value="1"/>
</dbReference>
<comment type="function">
    <text evidence="6">Bidirectionally degrades single-stranded DNA into large acid-insoluble oligonucleotides, which are then degraded further into small acid-soluble oligonucleotides.</text>
</comment>
<evidence type="ECO:0000256" key="1">
    <source>
        <dbReference type="ARBA" id="ARBA00009998"/>
    </source>
</evidence>
<protein>
    <recommendedName>
        <fullName evidence="6">Exodeoxyribonuclease 7 small subunit</fullName>
        <ecNumber evidence="6">3.1.11.6</ecNumber>
    </recommendedName>
    <alternativeName>
        <fullName evidence="6">Exodeoxyribonuclease VII small subunit</fullName>
        <shortName evidence="6">Exonuclease VII small subunit</shortName>
    </alternativeName>
</protein>
<dbReference type="GO" id="GO:0005829">
    <property type="term" value="C:cytosol"/>
    <property type="evidence" value="ECO:0007669"/>
    <property type="project" value="TreeGrafter"/>
</dbReference>
<comment type="catalytic activity">
    <reaction evidence="6">
        <text>Exonucleolytic cleavage in either 5'- to 3'- or 3'- to 5'-direction to yield nucleoside 5'-phosphates.</text>
        <dbReference type="EC" id="3.1.11.6"/>
    </reaction>
</comment>
<keyword evidence="7" id="KW-0175">Coiled coil</keyword>
<dbReference type="PANTHER" id="PTHR34137:SF1">
    <property type="entry name" value="EXODEOXYRIBONUCLEASE 7 SMALL SUBUNIT"/>
    <property type="match status" value="1"/>
</dbReference>
<keyword evidence="2 6" id="KW-0963">Cytoplasm</keyword>
<evidence type="ECO:0000313" key="9">
    <source>
        <dbReference type="Proteomes" id="UP000886857"/>
    </source>
</evidence>
<dbReference type="EC" id="3.1.11.6" evidence="6"/>
<evidence type="ECO:0000256" key="2">
    <source>
        <dbReference type="ARBA" id="ARBA00022490"/>
    </source>
</evidence>
<gene>
    <name evidence="6 8" type="primary">xseB</name>
    <name evidence="8" type="ORF">IAC73_00625</name>
</gene>
<name>A0A9D1N9B9_9FIRM</name>
<evidence type="ECO:0000256" key="3">
    <source>
        <dbReference type="ARBA" id="ARBA00022722"/>
    </source>
</evidence>
<dbReference type="GO" id="GO:0008855">
    <property type="term" value="F:exodeoxyribonuclease VII activity"/>
    <property type="evidence" value="ECO:0007669"/>
    <property type="project" value="UniProtKB-UniRule"/>
</dbReference>
<comment type="subunit">
    <text evidence="6">Heterooligomer composed of large and small subunits.</text>
</comment>
<accession>A0A9D1N9B9</accession>
<evidence type="ECO:0000313" key="8">
    <source>
        <dbReference type="EMBL" id="HIU98335.1"/>
    </source>
</evidence>
<keyword evidence="4 6" id="KW-0378">Hydrolase</keyword>